<sequence>MNPPPPPPPPPGMHDMGPSLRPGGDQGAPPRPRQIGGHPQQHSPLHLTNQLMPRLGQQIPGMADYEFEPRSSPLADRAQFGLNQAMNFRPTYEGMVFEKQRPRERNQIMEWDEVIRRPMPLASEDLELRVQRRNATRNRNVLDDYEALRLDLQREHIDRWRAEKIAAEEHPYAAWNLASVETERRSRVITDARGRRKSVQETVAIRVTLKRELDRARVPRHGPVNGREIVNVRDSIGQAFTQPIGRNHMTGFASMVGGPQMMPGQQMHTGQRIHSNQNMHPGQQMRPDQQTQSGPPMQPGPQMHNNRQMQRDPHMDTRLQFQPARQAQPAGPSMNGPCGPPPPPPPPPGGLPVMGHPPMPNPGDARMGIPPPKPQKKSNNSIKIKPIGPGRLPDDSDSDDQESIVGYIDDLDVNDRPSRRNNKRDRRSPPRARYVPDRPPMGQYSTPRTGLARRPSSGEDSRLKKEVITTERIYSSDSDNDHYASGSSEHSYRTRRSLTPLSSLDSDSNRSGFSMKANHRGSLHHREHQKPSPQLGYRHVERQYAPMERRRSDEWYGYPPTIMGVPTARRPLSDTSYDTMTRYTGSPSPRGRYIEAGPHRGEYLDDY</sequence>
<evidence type="ECO:0000313" key="2">
    <source>
        <dbReference type="Proteomes" id="UP001186974"/>
    </source>
</evidence>
<feature type="non-terminal residue" evidence="1">
    <location>
        <position position="607"/>
    </location>
</feature>
<protein>
    <submittedName>
        <fullName evidence="1">Uncharacterized protein</fullName>
    </submittedName>
</protein>
<accession>A0ACC3D3L2</accession>
<proteinExistence type="predicted"/>
<evidence type="ECO:0000313" key="1">
    <source>
        <dbReference type="EMBL" id="KAK3061096.1"/>
    </source>
</evidence>
<comment type="caution">
    <text evidence="1">The sequence shown here is derived from an EMBL/GenBank/DDBJ whole genome shotgun (WGS) entry which is preliminary data.</text>
</comment>
<keyword evidence="2" id="KW-1185">Reference proteome</keyword>
<reference evidence="1" key="1">
    <citation type="submission" date="2024-09" db="EMBL/GenBank/DDBJ databases">
        <title>Black Yeasts Isolated from many extreme environments.</title>
        <authorList>
            <person name="Coleine C."/>
            <person name="Stajich J.E."/>
            <person name="Selbmann L."/>
        </authorList>
    </citation>
    <scope>NUCLEOTIDE SEQUENCE</scope>
    <source>
        <strain evidence="1">CCFEE 5737</strain>
    </source>
</reference>
<gene>
    <name evidence="1" type="ORF">LTS18_007029</name>
</gene>
<dbReference type="EMBL" id="JAWDJW010008070">
    <property type="protein sequence ID" value="KAK3061096.1"/>
    <property type="molecule type" value="Genomic_DNA"/>
</dbReference>
<name>A0ACC3D3L2_9PEZI</name>
<organism evidence="1 2">
    <name type="scientific">Coniosporium uncinatum</name>
    <dbReference type="NCBI Taxonomy" id="93489"/>
    <lineage>
        <taxon>Eukaryota</taxon>
        <taxon>Fungi</taxon>
        <taxon>Dikarya</taxon>
        <taxon>Ascomycota</taxon>
        <taxon>Pezizomycotina</taxon>
        <taxon>Dothideomycetes</taxon>
        <taxon>Dothideomycetes incertae sedis</taxon>
        <taxon>Coniosporium</taxon>
    </lineage>
</organism>
<dbReference type="Proteomes" id="UP001186974">
    <property type="component" value="Unassembled WGS sequence"/>
</dbReference>